<dbReference type="InterPro" id="IPR032675">
    <property type="entry name" value="LRR_dom_sf"/>
</dbReference>
<sequence length="1118" mass="126164">MAEEAAAAAASSSFPPPPRFTNSWKYHVFLSFRGEDTRYNFTGHLFTALHRKGINTFMDDYLSRGEEISKALLKAIEVSRISVIVFSKDYASSRWCLDELVKILDCKKSNQQMVVPVFYRVSPSDVRNQNGSYGDGLAYLECKYKDNVNKIHKWRTALSEAANLSGWTLLDKHEDESKFIHNIVEWISAQVISGTCLDVAEYPVGIESRAQEINNVLHVGRNDVRMVGLWGIGGIGKSTIAKAVYNLISHKFEGSCFLNKVRESSMTDKGIAKLQKTLLYEILRGDKLKVANVDKGITLIKERLSSKRILLVLDDVNDMRQLRCLAGGSDGWFGIGSRIIITTRDKKLLTAHHHNISIYEVKKLNYHEALELFSWNAFKSNGPLDGYAELADHAIRCAQGLPLVLRVLGSHLYRESIDQWQAILDGLIKSREIQDVFKISYDALDEIVKEVFLDIACFFKGGSNNYVIEILEGCELNPKHSIDVLIQKALVNIDHGFIWMHDLVEEMGKEVVRQQSPNDPGERSRLWFHDDVYRVLTENTGTKNITGIKVQLLESDNEICLSATTFSNMKNLKIFINCNGWFSGADDYLPNNLRLVDWPECPLKSLPLNFNPKNLVVLNMRNSQITGFGEGFKNLTKLTSINFSGCQYLKRISDFSGVPNLVRLDLKGCTNLTEVDPSVGFLNKLERLSLANCYNLTVFPTTISLKSLRSFNLRGCKKFEIFPEIVGKMERLSYLALGRTAIKELPPSIENLTGLEYLSLIGSENIANLPQSIYALHRLHFLDLSCCPKLVTLPPELPTNSNISFDNFGSVAFPNPRTMLFDEYIDLCNSNIERLPALIYLCESNIERLPACICKFVWLDGLDLFGCKRLREISELPPTIRWINVYDCILLEIFPTLSEMIRGDGDIRLIRWMEMSNCQRLFEKLALDVSMMASVLLHQAGKCNETISIILPGSEVPNWFSCRKDVRVTDPGCSCEIFIEIPRTFKWKNTGLVFCAAFKCTQNFSGGCRFSTRTAVNGVPIIDVDRDLDLIPDLAHVWLKYIPLPARIKSQVDEGGDQSKPYLCRVTLYHSDGEGLLLNGYGVHLGNFRMPEDGGEDDDDVGGEVGPRKKKRMLAIKS</sequence>
<dbReference type="Gene3D" id="3.80.10.10">
    <property type="entry name" value="Ribonuclease Inhibitor"/>
    <property type="match status" value="2"/>
</dbReference>
<evidence type="ECO:0000313" key="7">
    <source>
        <dbReference type="EMBL" id="KAB2623110.1"/>
    </source>
</evidence>
<dbReference type="InterPro" id="IPR027417">
    <property type="entry name" value="P-loop_NTPase"/>
</dbReference>
<evidence type="ECO:0000256" key="5">
    <source>
        <dbReference type="SAM" id="MobiDB-lite"/>
    </source>
</evidence>
<dbReference type="GO" id="GO:0043531">
    <property type="term" value="F:ADP binding"/>
    <property type="evidence" value="ECO:0007669"/>
    <property type="project" value="InterPro"/>
</dbReference>
<reference evidence="7 8" key="3">
    <citation type="submission" date="2019-11" db="EMBL/GenBank/DDBJ databases">
        <title>A de novo genome assembly of a pear dwarfing rootstock.</title>
        <authorList>
            <person name="Wang F."/>
            <person name="Wang J."/>
            <person name="Li S."/>
            <person name="Zhang Y."/>
            <person name="Fang M."/>
            <person name="Ma L."/>
            <person name="Zhao Y."/>
            <person name="Jiang S."/>
        </authorList>
    </citation>
    <scope>NUCLEOTIDE SEQUENCE [LARGE SCALE GENOMIC DNA]</scope>
    <source>
        <strain evidence="7">S2</strain>
        <tissue evidence="7">Leaf</tissue>
    </source>
</reference>
<dbReference type="PANTHER" id="PTHR11017">
    <property type="entry name" value="LEUCINE-RICH REPEAT-CONTAINING PROTEIN"/>
    <property type="match status" value="1"/>
</dbReference>
<dbReference type="InterPro" id="IPR002182">
    <property type="entry name" value="NB-ARC"/>
</dbReference>
<dbReference type="SUPFAM" id="SSF52200">
    <property type="entry name" value="Toll/Interleukin receptor TIR domain"/>
    <property type="match status" value="1"/>
</dbReference>
<protein>
    <submittedName>
        <fullName evidence="7">TMV resistance protein N-like</fullName>
    </submittedName>
</protein>
<keyword evidence="1" id="KW-0433">Leucine-rich repeat</keyword>
<evidence type="ECO:0000256" key="1">
    <source>
        <dbReference type="ARBA" id="ARBA00022614"/>
    </source>
</evidence>
<dbReference type="InterPro" id="IPR044974">
    <property type="entry name" value="Disease_R_plants"/>
</dbReference>
<dbReference type="SUPFAM" id="SSF46785">
    <property type="entry name" value="Winged helix' DNA-binding domain"/>
    <property type="match status" value="1"/>
</dbReference>
<proteinExistence type="predicted"/>
<accession>A0A5N5HCD8</accession>
<dbReference type="SUPFAM" id="SSF52058">
    <property type="entry name" value="L domain-like"/>
    <property type="match status" value="1"/>
</dbReference>
<dbReference type="EMBL" id="SMOL01000231">
    <property type="protein sequence ID" value="KAB2623110.1"/>
    <property type="molecule type" value="Genomic_DNA"/>
</dbReference>
<evidence type="ECO:0000313" key="8">
    <source>
        <dbReference type="Proteomes" id="UP000327157"/>
    </source>
</evidence>
<feature type="compositionally biased region" description="Basic residues" evidence="5">
    <location>
        <begin position="1108"/>
        <end position="1118"/>
    </location>
</feature>
<dbReference type="Gene3D" id="3.40.50.10140">
    <property type="entry name" value="Toll/interleukin-1 receptor homology (TIR) domain"/>
    <property type="match status" value="1"/>
</dbReference>
<dbReference type="InterPro" id="IPR058546">
    <property type="entry name" value="RPS4B/Roq1-like_LRR"/>
</dbReference>
<dbReference type="OrthoDB" id="1645191at2759"/>
<reference evidence="8" key="2">
    <citation type="submission" date="2019-10" db="EMBL/GenBank/DDBJ databases">
        <title>A de novo genome assembly of a pear dwarfing rootstock.</title>
        <authorList>
            <person name="Wang F."/>
            <person name="Wang J."/>
            <person name="Li S."/>
            <person name="Zhang Y."/>
            <person name="Fang M."/>
            <person name="Ma L."/>
            <person name="Zhao Y."/>
            <person name="Jiang S."/>
        </authorList>
    </citation>
    <scope>NUCLEOTIDE SEQUENCE [LARGE SCALE GENOMIC DNA]</scope>
</reference>
<comment type="caution">
    <text evidence="7">The sequence shown here is derived from an EMBL/GenBank/DDBJ whole genome shotgun (WGS) entry which is preliminary data.</text>
</comment>
<dbReference type="InterPro" id="IPR058192">
    <property type="entry name" value="WHD_ROQ1-like"/>
</dbReference>
<evidence type="ECO:0000256" key="4">
    <source>
        <dbReference type="ARBA" id="ARBA00023027"/>
    </source>
</evidence>
<name>A0A5N5HCD8_9ROSA</name>
<dbReference type="Pfam" id="PF00931">
    <property type="entry name" value="NB-ARC"/>
    <property type="match status" value="1"/>
</dbReference>
<dbReference type="Gene3D" id="1.10.8.430">
    <property type="entry name" value="Helical domain of apoptotic protease-activating factors"/>
    <property type="match status" value="1"/>
</dbReference>
<evidence type="ECO:0000259" key="6">
    <source>
        <dbReference type="PROSITE" id="PS50104"/>
    </source>
</evidence>
<evidence type="ECO:0000256" key="3">
    <source>
        <dbReference type="ARBA" id="ARBA00022821"/>
    </source>
</evidence>
<keyword evidence="4" id="KW-0520">NAD</keyword>
<dbReference type="Proteomes" id="UP000327157">
    <property type="component" value="Chromosome 4"/>
</dbReference>
<dbReference type="GO" id="GO:0007165">
    <property type="term" value="P:signal transduction"/>
    <property type="evidence" value="ECO:0007669"/>
    <property type="project" value="InterPro"/>
</dbReference>
<keyword evidence="2" id="KW-0677">Repeat</keyword>
<feature type="region of interest" description="Disordered" evidence="5">
    <location>
        <begin position="1092"/>
        <end position="1118"/>
    </location>
</feature>
<dbReference type="PRINTS" id="PR00364">
    <property type="entry name" value="DISEASERSIST"/>
</dbReference>
<evidence type="ECO:0000256" key="2">
    <source>
        <dbReference type="ARBA" id="ARBA00022737"/>
    </source>
</evidence>
<dbReference type="InterPro" id="IPR042197">
    <property type="entry name" value="Apaf_helical"/>
</dbReference>
<dbReference type="Pfam" id="PF23286">
    <property type="entry name" value="LRR_13"/>
    <property type="match status" value="1"/>
</dbReference>
<keyword evidence="3" id="KW-0611">Plant defense</keyword>
<dbReference type="Pfam" id="PF23282">
    <property type="entry name" value="WHD_ROQ1"/>
    <property type="match status" value="1"/>
</dbReference>
<dbReference type="FunFam" id="3.40.50.10140:FF:000007">
    <property type="entry name" value="Disease resistance protein (TIR-NBS-LRR class)"/>
    <property type="match status" value="1"/>
</dbReference>
<feature type="domain" description="TIR" evidence="6">
    <location>
        <begin position="24"/>
        <end position="191"/>
    </location>
</feature>
<dbReference type="InterPro" id="IPR035897">
    <property type="entry name" value="Toll_tir_struct_dom_sf"/>
</dbReference>
<dbReference type="Gene3D" id="3.40.50.300">
    <property type="entry name" value="P-loop containing nucleotide triphosphate hydrolases"/>
    <property type="match status" value="1"/>
</dbReference>
<dbReference type="InterPro" id="IPR036390">
    <property type="entry name" value="WH_DNA-bd_sf"/>
</dbReference>
<feature type="compositionally biased region" description="Acidic residues" evidence="5">
    <location>
        <begin position="1093"/>
        <end position="1102"/>
    </location>
</feature>
<dbReference type="SMART" id="SM00255">
    <property type="entry name" value="TIR"/>
    <property type="match status" value="1"/>
</dbReference>
<reference evidence="7 8" key="1">
    <citation type="submission" date="2019-09" db="EMBL/GenBank/DDBJ databases">
        <authorList>
            <person name="Ou C."/>
        </authorList>
    </citation>
    <scope>NUCLEOTIDE SEQUENCE [LARGE SCALE GENOMIC DNA]</scope>
    <source>
        <strain evidence="7">S2</strain>
        <tissue evidence="7">Leaf</tissue>
    </source>
</reference>
<dbReference type="PROSITE" id="PS50104">
    <property type="entry name" value="TIR"/>
    <property type="match status" value="1"/>
</dbReference>
<dbReference type="InterPro" id="IPR000157">
    <property type="entry name" value="TIR_dom"/>
</dbReference>
<organism evidence="7 8">
    <name type="scientific">Pyrus ussuriensis x Pyrus communis</name>
    <dbReference type="NCBI Taxonomy" id="2448454"/>
    <lineage>
        <taxon>Eukaryota</taxon>
        <taxon>Viridiplantae</taxon>
        <taxon>Streptophyta</taxon>
        <taxon>Embryophyta</taxon>
        <taxon>Tracheophyta</taxon>
        <taxon>Spermatophyta</taxon>
        <taxon>Magnoliopsida</taxon>
        <taxon>eudicotyledons</taxon>
        <taxon>Gunneridae</taxon>
        <taxon>Pentapetalae</taxon>
        <taxon>rosids</taxon>
        <taxon>fabids</taxon>
        <taxon>Rosales</taxon>
        <taxon>Rosaceae</taxon>
        <taxon>Amygdaloideae</taxon>
        <taxon>Maleae</taxon>
        <taxon>Pyrus</taxon>
    </lineage>
</organism>
<dbReference type="SUPFAM" id="SSF52540">
    <property type="entry name" value="P-loop containing nucleoside triphosphate hydrolases"/>
    <property type="match status" value="1"/>
</dbReference>
<dbReference type="Pfam" id="PF01582">
    <property type="entry name" value="TIR"/>
    <property type="match status" value="1"/>
</dbReference>
<dbReference type="PANTHER" id="PTHR11017:SF578">
    <property type="entry name" value="ADP-RIBOSYL CYCLASE_CYCLIC ADP-RIBOSE HYDROLASE"/>
    <property type="match status" value="1"/>
</dbReference>
<keyword evidence="8" id="KW-1185">Reference proteome</keyword>
<gene>
    <name evidence="7" type="ORF">D8674_025292</name>
</gene>
<dbReference type="AlphaFoldDB" id="A0A5N5HCD8"/>
<dbReference type="GO" id="GO:0006952">
    <property type="term" value="P:defense response"/>
    <property type="evidence" value="ECO:0007669"/>
    <property type="project" value="UniProtKB-KW"/>
</dbReference>